<organism evidence="12 13">
    <name type="scientific">Exaiptasia diaphana</name>
    <name type="common">Tropical sea anemone</name>
    <name type="synonym">Aiptasia pulchella</name>
    <dbReference type="NCBI Taxonomy" id="2652724"/>
    <lineage>
        <taxon>Eukaryota</taxon>
        <taxon>Metazoa</taxon>
        <taxon>Cnidaria</taxon>
        <taxon>Anthozoa</taxon>
        <taxon>Hexacorallia</taxon>
        <taxon>Actiniaria</taxon>
        <taxon>Aiptasiidae</taxon>
        <taxon>Exaiptasia</taxon>
    </lineage>
</organism>
<protein>
    <recommendedName>
        <fullName evidence="11">G-protein coupled receptors family 1 profile domain-containing protein</fullName>
    </recommendedName>
</protein>
<dbReference type="GO" id="GO:0004930">
    <property type="term" value="F:G protein-coupled receptor activity"/>
    <property type="evidence" value="ECO:0007669"/>
    <property type="project" value="UniProtKB-KW"/>
</dbReference>
<sequence length="272" mass="31345">MWKKWLFLVEAVAIVITNTITIVTFTRTPRLRMRKYYLIINLAVVDLLVGLVAVPLYFVALNEKTFLAFWIFDPFLGIASLLGLAAIAIERTYATYYPFKYRAISKTPYIIGIAVVWLTALLFTVSILTTGFVESGIMILTSISVPLVIIICAYFLIWIKLSCMRSILGHTISQRDRKLSVTLAIVTTVSLITWVPFMAYSVYLTFCYIQRCETSSYSWSVNIVHMFKLLHYGNSFVDFAVYSFRMRNFRTEMARMFGFLNCKNSVQNYNLK</sequence>
<keyword evidence="7" id="KW-0675">Receptor</keyword>
<dbReference type="Proteomes" id="UP000887567">
    <property type="component" value="Unplaced"/>
</dbReference>
<name>A0A913XNR8_EXADI</name>
<keyword evidence="9" id="KW-0807">Transducer</keyword>
<feature type="domain" description="G-protein coupled receptors family 1 profile" evidence="11">
    <location>
        <begin position="17"/>
        <end position="242"/>
    </location>
</feature>
<comment type="subcellular location">
    <subcellularLocation>
        <location evidence="1">Cell membrane</location>
        <topology evidence="1">Multi-pass membrane protein</topology>
    </subcellularLocation>
</comment>
<dbReference type="RefSeq" id="XP_020907688.1">
    <property type="nucleotide sequence ID" value="XM_021052029.2"/>
</dbReference>
<keyword evidence="6 10" id="KW-0472">Membrane</keyword>
<dbReference type="PRINTS" id="PR00237">
    <property type="entry name" value="GPCRRHODOPSN"/>
</dbReference>
<dbReference type="KEGG" id="epa:110245705"/>
<evidence type="ECO:0000256" key="2">
    <source>
        <dbReference type="ARBA" id="ARBA00022475"/>
    </source>
</evidence>
<feature type="transmembrane region" description="Helical" evidence="10">
    <location>
        <begin position="66"/>
        <end position="89"/>
    </location>
</feature>
<dbReference type="InterPro" id="IPR000276">
    <property type="entry name" value="GPCR_Rhodpsn"/>
</dbReference>
<feature type="transmembrane region" description="Helical" evidence="10">
    <location>
        <begin position="109"/>
        <end position="131"/>
    </location>
</feature>
<feature type="transmembrane region" description="Helical" evidence="10">
    <location>
        <begin position="6"/>
        <end position="25"/>
    </location>
</feature>
<proteinExistence type="predicted"/>
<dbReference type="InterPro" id="IPR017452">
    <property type="entry name" value="GPCR_Rhodpsn_7TM"/>
</dbReference>
<dbReference type="Gene3D" id="1.20.1070.10">
    <property type="entry name" value="Rhodopsin 7-helix transmembrane proteins"/>
    <property type="match status" value="1"/>
</dbReference>
<evidence type="ECO:0000256" key="4">
    <source>
        <dbReference type="ARBA" id="ARBA00022989"/>
    </source>
</evidence>
<keyword evidence="4 10" id="KW-1133">Transmembrane helix</keyword>
<evidence type="ECO:0000256" key="9">
    <source>
        <dbReference type="ARBA" id="ARBA00023224"/>
    </source>
</evidence>
<dbReference type="PANTHER" id="PTHR24246:SF27">
    <property type="entry name" value="ADENOSINE RECEPTOR, ISOFORM A"/>
    <property type="match status" value="1"/>
</dbReference>
<feature type="transmembrane region" description="Helical" evidence="10">
    <location>
        <begin position="137"/>
        <end position="159"/>
    </location>
</feature>
<evidence type="ECO:0000256" key="3">
    <source>
        <dbReference type="ARBA" id="ARBA00022692"/>
    </source>
</evidence>
<dbReference type="Pfam" id="PF00001">
    <property type="entry name" value="7tm_1"/>
    <property type="match status" value="1"/>
</dbReference>
<accession>A0A913XNR8</accession>
<evidence type="ECO:0000256" key="10">
    <source>
        <dbReference type="SAM" id="Phobius"/>
    </source>
</evidence>
<feature type="transmembrane region" description="Helical" evidence="10">
    <location>
        <begin position="37"/>
        <end position="60"/>
    </location>
</feature>
<evidence type="ECO:0000313" key="12">
    <source>
        <dbReference type="EnsemblMetazoa" id="XP_020907761.1"/>
    </source>
</evidence>
<feature type="transmembrane region" description="Helical" evidence="10">
    <location>
        <begin position="223"/>
        <end position="244"/>
    </location>
</feature>
<evidence type="ECO:0000256" key="1">
    <source>
        <dbReference type="ARBA" id="ARBA00004651"/>
    </source>
</evidence>
<reference evidence="12" key="1">
    <citation type="submission" date="2022-11" db="UniProtKB">
        <authorList>
            <consortium name="EnsemblMetazoa"/>
        </authorList>
    </citation>
    <scope>IDENTIFICATION</scope>
</reference>
<evidence type="ECO:0000256" key="8">
    <source>
        <dbReference type="ARBA" id="ARBA00023180"/>
    </source>
</evidence>
<dbReference type="PANTHER" id="PTHR24246">
    <property type="entry name" value="OLFACTORY RECEPTOR AND ADENOSINE RECEPTOR"/>
    <property type="match status" value="1"/>
</dbReference>
<evidence type="ECO:0000313" key="13">
    <source>
        <dbReference type="Proteomes" id="UP000887567"/>
    </source>
</evidence>
<dbReference type="EnsemblMetazoa" id="XM_021052029.2">
    <property type="protein sequence ID" value="XP_020907688.1"/>
    <property type="gene ID" value="LOC110245705"/>
</dbReference>
<evidence type="ECO:0000256" key="6">
    <source>
        <dbReference type="ARBA" id="ARBA00023136"/>
    </source>
</evidence>
<keyword evidence="2" id="KW-1003">Cell membrane</keyword>
<dbReference type="OMA" id="NIIWSIC"/>
<dbReference type="SUPFAM" id="SSF81321">
    <property type="entry name" value="Family A G protein-coupled receptor-like"/>
    <property type="match status" value="1"/>
</dbReference>
<feature type="transmembrane region" description="Helical" evidence="10">
    <location>
        <begin position="179"/>
        <end position="203"/>
    </location>
</feature>
<dbReference type="GO" id="GO:0005886">
    <property type="term" value="C:plasma membrane"/>
    <property type="evidence" value="ECO:0007669"/>
    <property type="project" value="UniProtKB-SubCell"/>
</dbReference>
<evidence type="ECO:0000256" key="5">
    <source>
        <dbReference type="ARBA" id="ARBA00023040"/>
    </source>
</evidence>
<keyword evidence="5" id="KW-0297">G-protein coupled receptor</keyword>
<dbReference type="GeneID" id="110245705"/>
<dbReference type="RefSeq" id="XP_020907761.1">
    <property type="nucleotide sequence ID" value="XM_021052102.2"/>
</dbReference>
<dbReference type="PROSITE" id="PS50262">
    <property type="entry name" value="G_PROTEIN_RECEP_F1_2"/>
    <property type="match status" value="1"/>
</dbReference>
<evidence type="ECO:0000256" key="7">
    <source>
        <dbReference type="ARBA" id="ARBA00023170"/>
    </source>
</evidence>
<keyword evidence="8" id="KW-0325">Glycoprotein</keyword>
<keyword evidence="3 10" id="KW-0812">Transmembrane</keyword>
<evidence type="ECO:0000259" key="11">
    <source>
        <dbReference type="PROSITE" id="PS50262"/>
    </source>
</evidence>
<dbReference type="AlphaFoldDB" id="A0A913XNR8"/>
<dbReference type="OrthoDB" id="5955161at2759"/>
<dbReference type="EnsemblMetazoa" id="XM_021052102.2">
    <property type="protein sequence ID" value="XP_020907761.1"/>
    <property type="gene ID" value="LOC110245705"/>
</dbReference>
<keyword evidence="13" id="KW-1185">Reference proteome</keyword>